<evidence type="ECO:0000256" key="8">
    <source>
        <dbReference type="ARBA" id="ARBA00022741"/>
    </source>
</evidence>
<keyword evidence="10 13" id="KW-0067">ATP-binding</keyword>
<comment type="caution">
    <text evidence="16">The sequence shown here is derived from an EMBL/GenBank/DDBJ whole genome shotgun (WGS) entry which is preliminary data.</text>
</comment>
<keyword evidence="13" id="KW-0963">Cytoplasm</keyword>
<dbReference type="NCBIfam" id="TIGR00191">
    <property type="entry name" value="thrB"/>
    <property type="match status" value="1"/>
</dbReference>
<dbReference type="Pfam" id="PF08544">
    <property type="entry name" value="GHMP_kinases_C"/>
    <property type="match status" value="1"/>
</dbReference>
<evidence type="ECO:0000256" key="1">
    <source>
        <dbReference type="ARBA" id="ARBA00005015"/>
    </source>
</evidence>
<evidence type="ECO:0000256" key="2">
    <source>
        <dbReference type="ARBA" id="ARBA00007370"/>
    </source>
</evidence>
<evidence type="ECO:0000313" key="17">
    <source>
        <dbReference type="Proteomes" id="UP000553776"/>
    </source>
</evidence>
<dbReference type="RefSeq" id="WP_185136336.1">
    <property type="nucleotide sequence ID" value="NZ_JACJVR010000052.1"/>
</dbReference>
<evidence type="ECO:0000256" key="9">
    <source>
        <dbReference type="ARBA" id="ARBA00022777"/>
    </source>
</evidence>
<keyword evidence="9 13" id="KW-0418">Kinase</keyword>
<dbReference type="EC" id="2.7.1.39" evidence="3 13"/>
<evidence type="ECO:0000256" key="12">
    <source>
        <dbReference type="ARBA" id="ARBA00049954"/>
    </source>
</evidence>
<comment type="subcellular location">
    <subcellularLocation>
        <location evidence="13">Cytoplasm</location>
    </subcellularLocation>
</comment>
<dbReference type="Pfam" id="PF00288">
    <property type="entry name" value="GHMP_kinases_N"/>
    <property type="match status" value="1"/>
</dbReference>
<dbReference type="Gene3D" id="3.30.70.890">
    <property type="entry name" value="GHMP kinase, C-terminal domain"/>
    <property type="match status" value="1"/>
</dbReference>
<evidence type="ECO:0000259" key="14">
    <source>
        <dbReference type="Pfam" id="PF00288"/>
    </source>
</evidence>
<dbReference type="PROSITE" id="PS00627">
    <property type="entry name" value="GHMP_KINASES_ATP"/>
    <property type="match status" value="1"/>
</dbReference>
<sequence length="346" mass="36424">MDLNSSIAIKTAGAPRGRAVVRVPASTANLGPGFDTLGMALSLFSWVDLRPSTPEEGTTVALLGDGLDGLPTDRTNLVYEVAQKVFRRAGVELPELHIGIRSDIPLTRGLGSSASAIVGALVAANKLIGEPLGDDELFRMASEIENHPDNVGASLFGGIVAAAWDGTRAEAVRLDPPAALEALVVIPEFELSTKKARNVLPESVSMQDAVFNVSHSSLLTAALATGNLGLLRHAMRDRLHQPYRAALVPGMEKILREAADHGSLGAVLSGAGPTLLLLADREKSDRERMVGFVTEVMAAEGIQVSARWLRPWAKGAEAIVLDAGDPGFGFGPERLLPDDGAEVAVR</sequence>
<evidence type="ECO:0000256" key="7">
    <source>
        <dbReference type="ARBA" id="ARBA00022697"/>
    </source>
</evidence>
<keyword evidence="7 13" id="KW-0791">Threonine biosynthesis</keyword>
<evidence type="ECO:0000259" key="15">
    <source>
        <dbReference type="Pfam" id="PF08544"/>
    </source>
</evidence>
<dbReference type="Gene3D" id="3.30.230.10">
    <property type="match status" value="1"/>
</dbReference>
<dbReference type="SUPFAM" id="SSF54211">
    <property type="entry name" value="Ribosomal protein S5 domain 2-like"/>
    <property type="match status" value="1"/>
</dbReference>
<dbReference type="InterPro" id="IPR036554">
    <property type="entry name" value="GHMP_kinase_C_sf"/>
</dbReference>
<feature type="domain" description="GHMP kinase N-terminal" evidence="14">
    <location>
        <begin position="76"/>
        <end position="158"/>
    </location>
</feature>
<feature type="domain" description="GHMP kinase C-terminal" evidence="15">
    <location>
        <begin position="221"/>
        <end position="286"/>
    </location>
</feature>
<accession>A0A841TVY3</accession>
<dbReference type="NCBIfam" id="NF002288">
    <property type="entry name" value="PRK01212.1-4"/>
    <property type="match status" value="1"/>
</dbReference>
<protein>
    <recommendedName>
        <fullName evidence="4 13">Homoserine kinase</fullName>
        <shortName evidence="13">HK</shortName>
        <shortName evidence="13">HSK</shortName>
        <ecNumber evidence="3 13">2.7.1.39</ecNumber>
    </recommendedName>
</protein>
<proteinExistence type="inferred from homology"/>
<keyword evidence="6 13" id="KW-0808">Transferase</keyword>
<gene>
    <name evidence="13" type="primary">thrB</name>
    <name evidence="16" type="ORF">H7B90_13115</name>
</gene>
<dbReference type="GO" id="GO:0005524">
    <property type="term" value="F:ATP binding"/>
    <property type="evidence" value="ECO:0007669"/>
    <property type="project" value="UniProtKB-UniRule"/>
</dbReference>
<dbReference type="GO" id="GO:0009088">
    <property type="term" value="P:threonine biosynthetic process"/>
    <property type="evidence" value="ECO:0007669"/>
    <property type="project" value="UniProtKB-UniRule"/>
</dbReference>
<dbReference type="PIRSF" id="PIRSF000676">
    <property type="entry name" value="Homoser_kin"/>
    <property type="match status" value="1"/>
</dbReference>
<dbReference type="InterPro" id="IPR013750">
    <property type="entry name" value="GHMP_kinase_C_dom"/>
</dbReference>
<dbReference type="PRINTS" id="PR00958">
    <property type="entry name" value="HOMSERKINASE"/>
</dbReference>
<dbReference type="PANTHER" id="PTHR20861">
    <property type="entry name" value="HOMOSERINE/4-DIPHOSPHOCYTIDYL-2-C-METHYL-D-ERYTHRITOL KINASE"/>
    <property type="match status" value="1"/>
</dbReference>
<evidence type="ECO:0000256" key="5">
    <source>
        <dbReference type="ARBA" id="ARBA00022605"/>
    </source>
</evidence>
<comment type="catalytic activity">
    <reaction evidence="11 13">
        <text>L-homoserine + ATP = O-phospho-L-homoserine + ADP + H(+)</text>
        <dbReference type="Rhea" id="RHEA:13985"/>
        <dbReference type="ChEBI" id="CHEBI:15378"/>
        <dbReference type="ChEBI" id="CHEBI:30616"/>
        <dbReference type="ChEBI" id="CHEBI:57476"/>
        <dbReference type="ChEBI" id="CHEBI:57590"/>
        <dbReference type="ChEBI" id="CHEBI:456216"/>
        <dbReference type="EC" id="2.7.1.39"/>
    </reaction>
</comment>
<evidence type="ECO:0000256" key="6">
    <source>
        <dbReference type="ARBA" id="ARBA00022679"/>
    </source>
</evidence>
<evidence type="ECO:0000256" key="4">
    <source>
        <dbReference type="ARBA" id="ARBA00017858"/>
    </source>
</evidence>
<keyword evidence="8 13" id="KW-0547">Nucleotide-binding</keyword>
<dbReference type="InterPro" id="IPR020568">
    <property type="entry name" value="Ribosomal_Su5_D2-typ_SF"/>
</dbReference>
<comment type="function">
    <text evidence="12 13">Catalyzes the ATP-dependent phosphorylation of L-homoserine to L-homoserine phosphate.</text>
</comment>
<reference evidence="16 17" key="1">
    <citation type="submission" date="2020-08" db="EMBL/GenBank/DDBJ databases">
        <title>Cohnella phylogeny.</title>
        <authorList>
            <person name="Dunlap C."/>
        </authorList>
    </citation>
    <scope>NUCLEOTIDE SEQUENCE [LARGE SCALE GENOMIC DNA]</scope>
    <source>
        <strain evidence="16 17">DSM 25239</strain>
    </source>
</reference>
<dbReference type="PANTHER" id="PTHR20861:SF1">
    <property type="entry name" value="HOMOSERINE KINASE"/>
    <property type="match status" value="1"/>
</dbReference>
<evidence type="ECO:0000256" key="10">
    <source>
        <dbReference type="ARBA" id="ARBA00022840"/>
    </source>
</evidence>
<dbReference type="Proteomes" id="UP000553776">
    <property type="component" value="Unassembled WGS sequence"/>
</dbReference>
<dbReference type="GO" id="GO:0004413">
    <property type="term" value="F:homoserine kinase activity"/>
    <property type="evidence" value="ECO:0007669"/>
    <property type="project" value="UniProtKB-UniRule"/>
</dbReference>
<dbReference type="EMBL" id="JACJVR010000052">
    <property type="protein sequence ID" value="MBB6692345.1"/>
    <property type="molecule type" value="Genomic_DNA"/>
</dbReference>
<dbReference type="SUPFAM" id="SSF55060">
    <property type="entry name" value="GHMP Kinase, C-terminal domain"/>
    <property type="match status" value="1"/>
</dbReference>
<dbReference type="UniPathway" id="UPA00050">
    <property type="reaction ID" value="UER00064"/>
</dbReference>
<dbReference type="InterPro" id="IPR014721">
    <property type="entry name" value="Ribsml_uS5_D2-typ_fold_subgr"/>
</dbReference>
<dbReference type="InterPro" id="IPR006203">
    <property type="entry name" value="GHMP_knse_ATP-bd_CS"/>
</dbReference>
<evidence type="ECO:0000256" key="11">
    <source>
        <dbReference type="ARBA" id="ARBA00049375"/>
    </source>
</evidence>
<dbReference type="HAMAP" id="MF_00384">
    <property type="entry name" value="Homoser_kinase"/>
    <property type="match status" value="1"/>
</dbReference>
<comment type="similarity">
    <text evidence="2 13">Belongs to the GHMP kinase family. Homoserine kinase subfamily.</text>
</comment>
<evidence type="ECO:0000256" key="3">
    <source>
        <dbReference type="ARBA" id="ARBA00012078"/>
    </source>
</evidence>
<name>A0A841TVY3_9BACL</name>
<dbReference type="AlphaFoldDB" id="A0A841TVY3"/>
<organism evidence="16 17">
    <name type="scientific">Cohnella xylanilytica</name>
    <dbReference type="NCBI Taxonomy" id="557555"/>
    <lineage>
        <taxon>Bacteria</taxon>
        <taxon>Bacillati</taxon>
        <taxon>Bacillota</taxon>
        <taxon>Bacilli</taxon>
        <taxon>Bacillales</taxon>
        <taxon>Paenibacillaceae</taxon>
        <taxon>Cohnella</taxon>
    </lineage>
</organism>
<dbReference type="InterPro" id="IPR006204">
    <property type="entry name" value="GHMP_kinase_N_dom"/>
</dbReference>
<evidence type="ECO:0000313" key="16">
    <source>
        <dbReference type="EMBL" id="MBB6692345.1"/>
    </source>
</evidence>
<keyword evidence="17" id="KW-1185">Reference proteome</keyword>
<comment type="pathway">
    <text evidence="1 13">Amino-acid biosynthesis; L-threonine biosynthesis; L-threonine from L-aspartate: step 4/5.</text>
</comment>
<dbReference type="InterPro" id="IPR000870">
    <property type="entry name" value="Homoserine_kinase"/>
</dbReference>
<keyword evidence="5 13" id="KW-0028">Amino-acid biosynthesis</keyword>
<evidence type="ECO:0000256" key="13">
    <source>
        <dbReference type="HAMAP-Rule" id="MF_00384"/>
    </source>
</evidence>
<feature type="binding site" evidence="13">
    <location>
        <begin position="105"/>
        <end position="115"/>
    </location>
    <ligand>
        <name>ATP</name>
        <dbReference type="ChEBI" id="CHEBI:30616"/>
    </ligand>
</feature>
<dbReference type="GO" id="GO:0005737">
    <property type="term" value="C:cytoplasm"/>
    <property type="evidence" value="ECO:0007669"/>
    <property type="project" value="UniProtKB-SubCell"/>
</dbReference>